<evidence type="ECO:0000313" key="1">
    <source>
        <dbReference type="EMBL" id="GAG93377.1"/>
    </source>
</evidence>
<feature type="non-terminal residue" evidence="1">
    <location>
        <position position="174"/>
    </location>
</feature>
<dbReference type="EMBL" id="BART01027464">
    <property type="protein sequence ID" value="GAG93377.1"/>
    <property type="molecule type" value="Genomic_DNA"/>
</dbReference>
<protein>
    <submittedName>
        <fullName evidence="1">Uncharacterized protein</fullName>
    </submittedName>
</protein>
<comment type="caution">
    <text evidence="1">The sequence shown here is derived from an EMBL/GenBank/DDBJ whole genome shotgun (WGS) entry which is preliminary data.</text>
</comment>
<accession>X1CK16</accession>
<reference evidence="1" key="1">
    <citation type="journal article" date="2014" name="Front. Microbiol.">
        <title>High frequency of phylogenetically diverse reductive dehalogenase-homologous genes in deep subseafloor sedimentary metagenomes.</title>
        <authorList>
            <person name="Kawai M."/>
            <person name="Futagami T."/>
            <person name="Toyoda A."/>
            <person name="Takaki Y."/>
            <person name="Nishi S."/>
            <person name="Hori S."/>
            <person name="Arai W."/>
            <person name="Tsubouchi T."/>
            <person name="Morono Y."/>
            <person name="Uchiyama I."/>
            <person name="Ito T."/>
            <person name="Fujiyama A."/>
            <person name="Inagaki F."/>
            <person name="Takami H."/>
        </authorList>
    </citation>
    <scope>NUCLEOTIDE SEQUENCE</scope>
    <source>
        <strain evidence="1">Expedition CK06-06</strain>
    </source>
</reference>
<name>X1CK16_9ZZZZ</name>
<organism evidence="1">
    <name type="scientific">marine sediment metagenome</name>
    <dbReference type="NCBI Taxonomy" id="412755"/>
    <lineage>
        <taxon>unclassified sequences</taxon>
        <taxon>metagenomes</taxon>
        <taxon>ecological metagenomes</taxon>
    </lineage>
</organism>
<sequence>MRKKLLFGIIAVIALIAFAAAAIYTEPWNSNQRGGNHNLTEMGWISANTLNGTNIIGTFTGDVEGDMNWTFLKNYPVYCPGAGAITGLNDTVTCEDLWFNIAGNETITGDMNFSGGGIYNLSFIESADWTNITITESQVSDLQIYIVNATNLTIADKITFKLGEIIDNIVDGLI</sequence>
<gene>
    <name evidence="1" type="ORF">S01H4_48689</name>
</gene>
<dbReference type="AlphaFoldDB" id="X1CK16"/>
<proteinExistence type="predicted"/>